<feature type="transmembrane region" description="Helical" evidence="7">
    <location>
        <begin position="12"/>
        <end position="29"/>
    </location>
</feature>
<dbReference type="InterPro" id="IPR052049">
    <property type="entry name" value="Electron_transfer_protein"/>
</dbReference>
<keyword evidence="6 7" id="KW-0472">Membrane</keyword>
<feature type="transmembrane region" description="Helical" evidence="7">
    <location>
        <begin position="49"/>
        <end position="71"/>
    </location>
</feature>
<feature type="transmembrane region" description="Helical" evidence="7">
    <location>
        <begin position="119"/>
        <end position="141"/>
    </location>
</feature>
<dbReference type="Gene3D" id="1.20.1630.10">
    <property type="entry name" value="Formate dehydrogenase/DMSO reductase domain"/>
    <property type="match status" value="1"/>
</dbReference>
<evidence type="ECO:0000256" key="5">
    <source>
        <dbReference type="ARBA" id="ARBA00022989"/>
    </source>
</evidence>
<keyword evidence="4 7" id="KW-0812">Transmembrane</keyword>
<accession>D9MP21</accession>
<organism evidence="8">
    <name type="scientific">uncultured Nitrospirae bacterium MY3-5B</name>
    <dbReference type="NCBI Taxonomy" id="798578"/>
    <lineage>
        <taxon>Bacteria</taxon>
        <taxon>Pseudomonadati</taxon>
        <taxon>Nitrospirota</taxon>
        <taxon>environmental samples</taxon>
    </lineage>
</organism>
<keyword evidence="3" id="KW-1003">Cell membrane</keyword>
<evidence type="ECO:0000256" key="4">
    <source>
        <dbReference type="ARBA" id="ARBA00022692"/>
    </source>
</evidence>
<feature type="transmembrane region" description="Helical" evidence="7">
    <location>
        <begin position="363"/>
        <end position="381"/>
    </location>
</feature>
<dbReference type="InterPro" id="IPR005614">
    <property type="entry name" value="NrfD-like"/>
</dbReference>
<dbReference type="Pfam" id="PF03916">
    <property type="entry name" value="NrfD"/>
    <property type="match status" value="1"/>
</dbReference>
<feature type="transmembrane region" description="Helical" evidence="7">
    <location>
        <begin position="78"/>
        <end position="99"/>
    </location>
</feature>
<comment type="subcellular location">
    <subcellularLocation>
        <location evidence="1">Cell membrane</location>
        <topology evidence="1">Multi-pass membrane protein</topology>
    </subcellularLocation>
</comment>
<evidence type="ECO:0000256" key="1">
    <source>
        <dbReference type="ARBA" id="ARBA00004651"/>
    </source>
</evidence>
<dbReference type="AlphaFoldDB" id="D9MP21"/>
<dbReference type="PANTHER" id="PTHR34856:SF2">
    <property type="entry name" value="PROTEIN NRFD"/>
    <property type="match status" value="1"/>
</dbReference>
<dbReference type="EMBL" id="HM454281">
    <property type="protein sequence ID" value="ADI87710.1"/>
    <property type="molecule type" value="Genomic_DNA"/>
</dbReference>
<protein>
    <submittedName>
        <fullName evidence="8">Polysulphide reductase NrfD</fullName>
    </submittedName>
</protein>
<feature type="transmembrane region" description="Helical" evidence="7">
    <location>
        <begin position="241"/>
        <end position="264"/>
    </location>
</feature>
<evidence type="ECO:0000256" key="3">
    <source>
        <dbReference type="ARBA" id="ARBA00022475"/>
    </source>
</evidence>
<dbReference type="PANTHER" id="PTHR34856">
    <property type="entry name" value="PROTEIN NRFD"/>
    <property type="match status" value="1"/>
</dbReference>
<evidence type="ECO:0000313" key="8">
    <source>
        <dbReference type="EMBL" id="ADI87710.1"/>
    </source>
</evidence>
<evidence type="ECO:0000256" key="2">
    <source>
        <dbReference type="ARBA" id="ARBA00008929"/>
    </source>
</evidence>
<feature type="transmembrane region" description="Helical" evidence="7">
    <location>
        <begin position="284"/>
        <end position="304"/>
    </location>
</feature>
<keyword evidence="5 7" id="KW-1133">Transmembrane helix</keyword>
<feature type="transmembrane region" description="Helical" evidence="7">
    <location>
        <begin position="191"/>
        <end position="220"/>
    </location>
</feature>
<proteinExistence type="inferred from homology"/>
<dbReference type="GO" id="GO:0005886">
    <property type="term" value="C:plasma membrane"/>
    <property type="evidence" value="ECO:0007669"/>
    <property type="project" value="UniProtKB-SubCell"/>
</dbReference>
<sequence>MKNSAFKIISALWVVAIIVGGLGVVARIMEAERFTGYGSYVPWGLWVAMYFHLIGIAGGAFAIGGICYLLNVASFREYFPYVCIVSGACILTALFSVWIDLGHPFRAINIMITPNFSSMMTFNAWSYSFFLLILAVCLFLARKKSSYMDINDPSGWLVPVIIIGIFASFAFPSQSGAFFGVIDAKPYWQSAIMPILFLISGLTAGSAALLLMDCVTVCGVRVPTGNSGSGGANVSRAPFNVLRWLTVCGIMIYFLAEFSEYSLAFWSPISHARQSIELIMFGPFWWVFWIVHVGGALAATYLMVAGKSPQVVGFGALITVISFISARLNILIPGQAVSELKGLQEAFYHGRLRYDYQAHLNEYLVALFIVALGVGLAYGGIKLLMKIDTSNTGASQ</sequence>
<feature type="transmembrane region" description="Helical" evidence="7">
    <location>
        <begin position="311"/>
        <end position="332"/>
    </location>
</feature>
<evidence type="ECO:0000256" key="6">
    <source>
        <dbReference type="ARBA" id="ARBA00023136"/>
    </source>
</evidence>
<reference evidence="8" key="1">
    <citation type="journal article" date="2011" name="Appl. Environ. Microbiol.">
        <title>Metagenomic analysis reveals unexpected subgenomic diversity of magnetotactic bacteria within the phylum Nitrospirae.</title>
        <authorList>
            <person name="Lin W."/>
            <person name="Jogler C."/>
            <person name="Schuler D."/>
            <person name="Pan Y."/>
        </authorList>
    </citation>
    <scope>NUCLEOTIDE SEQUENCE</scope>
</reference>
<evidence type="ECO:0000256" key="7">
    <source>
        <dbReference type="SAM" id="Phobius"/>
    </source>
</evidence>
<gene>
    <name evidence="8" type="primary">nrfD</name>
    <name evidence="8" type="ORF">LW3_0070</name>
</gene>
<name>D9MP21_9BACT</name>
<comment type="similarity">
    <text evidence="2">Belongs to the NrfD family.</text>
</comment>
<feature type="transmembrane region" description="Helical" evidence="7">
    <location>
        <begin position="153"/>
        <end position="171"/>
    </location>
</feature>